<dbReference type="Proteomes" id="UP001285354">
    <property type="component" value="Unassembled WGS sequence"/>
</dbReference>
<dbReference type="EMBL" id="JAUBYV010000009">
    <property type="protein sequence ID" value="KAK2624767.1"/>
    <property type="molecule type" value="Genomic_DNA"/>
</dbReference>
<keyword evidence="3" id="KW-1185">Reference proteome</keyword>
<evidence type="ECO:0000313" key="2">
    <source>
        <dbReference type="EMBL" id="KAK2624767.1"/>
    </source>
</evidence>
<comment type="caution">
    <text evidence="2">The sequence shown here is derived from an EMBL/GenBank/DDBJ whole genome shotgun (WGS) entry which is preliminary data.</text>
</comment>
<proteinExistence type="predicted"/>
<keyword evidence="1" id="KW-0732">Signal</keyword>
<evidence type="ECO:0000256" key="1">
    <source>
        <dbReference type="SAM" id="SignalP"/>
    </source>
</evidence>
<protein>
    <submittedName>
        <fullName evidence="2">Uncharacterized protein</fullName>
    </submittedName>
</protein>
<feature type="signal peptide" evidence="1">
    <location>
        <begin position="1"/>
        <end position="17"/>
    </location>
</feature>
<evidence type="ECO:0000313" key="3">
    <source>
        <dbReference type="Proteomes" id="UP001285354"/>
    </source>
</evidence>
<name>A0AAD9WAZ6_9HELO</name>
<gene>
    <name evidence="2" type="ORF">QTJ16_005960</name>
</gene>
<dbReference type="AlphaFoldDB" id="A0AAD9WAZ6"/>
<reference evidence="2" key="1">
    <citation type="submission" date="2023-06" db="EMBL/GenBank/DDBJ databases">
        <title>Draft genome of Marssonina rosae.</title>
        <authorList>
            <person name="Cheng Q."/>
        </authorList>
    </citation>
    <scope>NUCLEOTIDE SEQUENCE</scope>
    <source>
        <strain evidence="2">R4</strain>
    </source>
</reference>
<sequence length="189" mass="20355">MHISAAALLVALRLVAAAPRQQVPVGIVAHKEDIASSLDVPHMPKAFPMGGKARGGSSETLITVAVTTNGDQKSSMGGDNSVSAPVETEQEKIPGWIFFDGQKVQARIHGNTFWNIKGELSDQFPMDEFLFDPLVFSLSQPNDFEGEFTGQIGRGEITLKWEKSGASISGRSSVGDYTIKGKTHIDWSP</sequence>
<feature type="chain" id="PRO_5041951486" evidence="1">
    <location>
        <begin position="18"/>
        <end position="189"/>
    </location>
</feature>
<organism evidence="2 3">
    <name type="scientific">Diplocarpon rosae</name>
    <dbReference type="NCBI Taxonomy" id="946125"/>
    <lineage>
        <taxon>Eukaryota</taxon>
        <taxon>Fungi</taxon>
        <taxon>Dikarya</taxon>
        <taxon>Ascomycota</taxon>
        <taxon>Pezizomycotina</taxon>
        <taxon>Leotiomycetes</taxon>
        <taxon>Helotiales</taxon>
        <taxon>Drepanopezizaceae</taxon>
        <taxon>Diplocarpon</taxon>
    </lineage>
</organism>
<accession>A0AAD9WAZ6</accession>